<dbReference type="Pfam" id="PF00534">
    <property type="entry name" value="Glycos_transf_1"/>
    <property type="match status" value="1"/>
</dbReference>
<gene>
    <name evidence="5" type="ORF">ASZ90_011268</name>
</gene>
<dbReference type="InterPro" id="IPR001296">
    <property type="entry name" value="Glyco_trans_1"/>
</dbReference>
<evidence type="ECO:0000259" key="4">
    <source>
        <dbReference type="Pfam" id="PF13439"/>
    </source>
</evidence>
<dbReference type="SUPFAM" id="SSF53756">
    <property type="entry name" value="UDP-Glycosyltransferase/glycogen phosphorylase"/>
    <property type="match status" value="1"/>
</dbReference>
<evidence type="ECO:0000259" key="3">
    <source>
        <dbReference type="Pfam" id="PF00534"/>
    </source>
</evidence>
<protein>
    <submittedName>
        <fullName evidence="5">Glycosyl transferase, group 1</fullName>
    </submittedName>
</protein>
<dbReference type="Gene3D" id="3.40.50.2000">
    <property type="entry name" value="Glycogen Phosphorylase B"/>
    <property type="match status" value="2"/>
</dbReference>
<dbReference type="EMBL" id="LNQE01001335">
    <property type="protein sequence ID" value="KUG19023.1"/>
    <property type="molecule type" value="Genomic_DNA"/>
</dbReference>
<accession>A0A0W8FDT4</accession>
<keyword evidence="1" id="KW-0328">Glycosyltransferase</keyword>
<evidence type="ECO:0000313" key="5">
    <source>
        <dbReference type="EMBL" id="KUG19023.1"/>
    </source>
</evidence>
<dbReference type="PANTHER" id="PTHR12526:SF629">
    <property type="entry name" value="TEICHURONIC ACID BIOSYNTHESIS GLYCOSYLTRANSFERASE TUAH-RELATED"/>
    <property type="match status" value="1"/>
</dbReference>
<proteinExistence type="predicted"/>
<reference evidence="5" key="1">
    <citation type="journal article" date="2015" name="Proc. Natl. Acad. Sci. U.S.A.">
        <title>Networks of energetic and metabolic interactions define dynamics in microbial communities.</title>
        <authorList>
            <person name="Embree M."/>
            <person name="Liu J.K."/>
            <person name="Al-Bassam M.M."/>
            <person name="Zengler K."/>
        </authorList>
    </citation>
    <scope>NUCLEOTIDE SEQUENCE</scope>
</reference>
<sequence>MKICLLTSTHGPGDGRIFQKEAKSLAREHEVTIVAPSNSNRSYIADGIRIVTVKQSDSIALHLLTLLRLLRECFAQDADVYHCHEPDALLIGVLAKLIKGKQVIYDIHEHWPSEIPFDIGIRNGTLVQKAFSAFISKVELALARLADRTLAVSESVAARFGEIGLDPTILSNHAIADIDVPYNQDREGRKLMFVAGNIHSFHGIEECIQAVSRVRARYPDVSLTLIGNVREDLCEYTNGSGHSDFCTFTGFLGYREMYEKLNDGTAALLVFKPAYYNISIGLPNKLFDYMLLGLPIVASDLLEIRTVVSTAECGILVNPAKVSDIADAIAYLFDHPEDARRMGANGRKAVLKKYNWSRMETKLLEIYRELDGNLSESE</sequence>
<dbReference type="AlphaFoldDB" id="A0A0W8FDT4"/>
<feature type="domain" description="Glycosyltransferase subfamily 4-like N-terminal" evidence="4">
    <location>
        <begin position="22"/>
        <end position="167"/>
    </location>
</feature>
<keyword evidence="2 5" id="KW-0808">Transferase</keyword>
<evidence type="ECO:0000256" key="1">
    <source>
        <dbReference type="ARBA" id="ARBA00022676"/>
    </source>
</evidence>
<feature type="domain" description="Glycosyl transferase family 1" evidence="3">
    <location>
        <begin position="186"/>
        <end position="348"/>
    </location>
</feature>
<name>A0A0W8FDT4_9ZZZZ</name>
<organism evidence="5">
    <name type="scientific">hydrocarbon metagenome</name>
    <dbReference type="NCBI Taxonomy" id="938273"/>
    <lineage>
        <taxon>unclassified sequences</taxon>
        <taxon>metagenomes</taxon>
        <taxon>ecological metagenomes</taxon>
    </lineage>
</organism>
<evidence type="ECO:0000256" key="2">
    <source>
        <dbReference type="ARBA" id="ARBA00022679"/>
    </source>
</evidence>
<comment type="caution">
    <text evidence="5">The sequence shown here is derived from an EMBL/GenBank/DDBJ whole genome shotgun (WGS) entry which is preliminary data.</text>
</comment>
<dbReference type="Pfam" id="PF13439">
    <property type="entry name" value="Glyco_transf_4"/>
    <property type="match status" value="1"/>
</dbReference>
<dbReference type="CDD" id="cd03794">
    <property type="entry name" value="GT4_WbuB-like"/>
    <property type="match status" value="1"/>
</dbReference>
<dbReference type="GO" id="GO:0016757">
    <property type="term" value="F:glycosyltransferase activity"/>
    <property type="evidence" value="ECO:0007669"/>
    <property type="project" value="UniProtKB-KW"/>
</dbReference>
<dbReference type="PANTHER" id="PTHR12526">
    <property type="entry name" value="GLYCOSYLTRANSFERASE"/>
    <property type="match status" value="1"/>
</dbReference>
<dbReference type="InterPro" id="IPR028098">
    <property type="entry name" value="Glyco_trans_4-like_N"/>
</dbReference>